<keyword evidence="2" id="KW-1185">Reference proteome</keyword>
<name>A0A8H6THP0_MYCCL</name>
<evidence type="ECO:0000313" key="1">
    <source>
        <dbReference type="EMBL" id="KAF7317389.1"/>
    </source>
</evidence>
<reference evidence="1" key="1">
    <citation type="submission" date="2020-05" db="EMBL/GenBank/DDBJ databases">
        <title>Mycena genomes resolve the evolution of fungal bioluminescence.</title>
        <authorList>
            <person name="Tsai I.J."/>
        </authorList>
    </citation>
    <scope>NUCLEOTIDE SEQUENCE</scope>
    <source>
        <strain evidence="1">110903Hualien_Pintung</strain>
    </source>
</reference>
<dbReference type="OrthoDB" id="3543113at2759"/>
<dbReference type="Proteomes" id="UP000613580">
    <property type="component" value="Unassembled WGS sequence"/>
</dbReference>
<protein>
    <submittedName>
        <fullName evidence="1">Uncharacterized protein</fullName>
    </submittedName>
</protein>
<accession>A0A8H6THP0</accession>
<evidence type="ECO:0000313" key="2">
    <source>
        <dbReference type="Proteomes" id="UP000613580"/>
    </source>
</evidence>
<dbReference type="EMBL" id="JACAZE010000005">
    <property type="protein sequence ID" value="KAF7317389.1"/>
    <property type="molecule type" value="Genomic_DNA"/>
</dbReference>
<sequence>MPTLHPALRIPEMILNIVSQAAARTINGALLPPSLQPADSSTTLRWTSFGVHPFTALRIDSVNQRVKPISVTLRRPCSPGDWDRPAYYAKRVKSLRCQISERPHLERHWFTLNTLALVMPGGAQDVLFPCLRTLHWVIWVPIPNPFFFRLFLAPTLTSVEFTGEPTVCVSLLRILDSRNLQLTTFGLVSGKIHPVARPHLAQFIRKHPRLERVALPTLDQTFLKLLGDFPHLTSLEADSPTYGSREGRAQAWLQSTLPLRNLWLDPTPAADSDLTTNKLTHLFDQIAACCPSGTLRSFIFGVWREEPCSERPPDLTAKAFLSLRVFAHITTLCLYVDGAFDFGDGELNTVAQACPHLVTLTLSDHAYLLDSRLQFTFNALTILCQTNVCPSPQA</sequence>
<proteinExistence type="predicted"/>
<organism evidence="1 2">
    <name type="scientific">Mycena chlorophos</name>
    <name type="common">Agaric fungus</name>
    <name type="synonym">Agaricus chlorophos</name>
    <dbReference type="NCBI Taxonomy" id="658473"/>
    <lineage>
        <taxon>Eukaryota</taxon>
        <taxon>Fungi</taxon>
        <taxon>Dikarya</taxon>
        <taxon>Basidiomycota</taxon>
        <taxon>Agaricomycotina</taxon>
        <taxon>Agaricomycetes</taxon>
        <taxon>Agaricomycetidae</taxon>
        <taxon>Agaricales</taxon>
        <taxon>Marasmiineae</taxon>
        <taxon>Mycenaceae</taxon>
        <taxon>Mycena</taxon>
    </lineage>
</organism>
<dbReference type="AlphaFoldDB" id="A0A8H6THP0"/>
<comment type="caution">
    <text evidence="1">The sequence shown here is derived from an EMBL/GenBank/DDBJ whole genome shotgun (WGS) entry which is preliminary data.</text>
</comment>
<dbReference type="Gene3D" id="3.80.10.10">
    <property type="entry name" value="Ribonuclease Inhibitor"/>
    <property type="match status" value="1"/>
</dbReference>
<gene>
    <name evidence="1" type="ORF">HMN09_00475200</name>
</gene>
<dbReference type="InterPro" id="IPR032675">
    <property type="entry name" value="LRR_dom_sf"/>
</dbReference>